<dbReference type="InterPro" id="IPR001040">
    <property type="entry name" value="TIF_eIF_4E"/>
</dbReference>
<dbReference type="GO" id="GO:0003743">
    <property type="term" value="F:translation initiation factor activity"/>
    <property type="evidence" value="ECO:0007669"/>
    <property type="project" value="UniProtKB-KW"/>
</dbReference>
<feature type="compositionally biased region" description="Low complexity" evidence="2">
    <location>
        <begin position="75"/>
        <end position="88"/>
    </location>
</feature>
<organism evidence="3 4">
    <name type="scientific">Austropuccinia psidii MF-1</name>
    <dbReference type="NCBI Taxonomy" id="1389203"/>
    <lineage>
        <taxon>Eukaryota</taxon>
        <taxon>Fungi</taxon>
        <taxon>Dikarya</taxon>
        <taxon>Basidiomycota</taxon>
        <taxon>Pucciniomycotina</taxon>
        <taxon>Pucciniomycetes</taxon>
        <taxon>Pucciniales</taxon>
        <taxon>Sphaerophragmiaceae</taxon>
        <taxon>Austropuccinia</taxon>
    </lineage>
</organism>
<evidence type="ECO:0000256" key="1">
    <source>
        <dbReference type="RuleBase" id="RU004374"/>
    </source>
</evidence>
<dbReference type="AlphaFoldDB" id="A0A9Q3GJF0"/>
<gene>
    <name evidence="3" type="ORF">O181_009014</name>
</gene>
<dbReference type="Pfam" id="PF01652">
    <property type="entry name" value="IF4E"/>
    <property type="match status" value="1"/>
</dbReference>
<dbReference type="GO" id="GO:0016281">
    <property type="term" value="C:eukaryotic translation initiation factor 4F complex"/>
    <property type="evidence" value="ECO:0007669"/>
    <property type="project" value="TreeGrafter"/>
</dbReference>
<evidence type="ECO:0000256" key="2">
    <source>
        <dbReference type="SAM" id="MobiDB-lite"/>
    </source>
</evidence>
<dbReference type="EMBL" id="AVOT02002138">
    <property type="protein sequence ID" value="MBW0469299.1"/>
    <property type="molecule type" value="Genomic_DNA"/>
</dbReference>
<dbReference type="OrthoDB" id="17977at2759"/>
<evidence type="ECO:0000313" key="4">
    <source>
        <dbReference type="Proteomes" id="UP000765509"/>
    </source>
</evidence>
<feature type="region of interest" description="Disordered" evidence="2">
    <location>
        <begin position="18"/>
        <end position="114"/>
    </location>
</feature>
<accession>A0A9Q3GJF0</accession>
<feature type="compositionally biased region" description="Polar residues" evidence="2">
    <location>
        <begin position="42"/>
        <end position="52"/>
    </location>
</feature>
<comment type="similarity">
    <text evidence="1">Belongs to the eukaryotic initiation factor 4E family.</text>
</comment>
<feature type="compositionally biased region" description="Basic residues" evidence="2">
    <location>
        <begin position="58"/>
        <end position="74"/>
    </location>
</feature>
<dbReference type="Gene3D" id="3.30.760.10">
    <property type="entry name" value="RNA Cap, Translation Initiation Factor Eif4e"/>
    <property type="match status" value="1"/>
</dbReference>
<dbReference type="GO" id="GO:0000340">
    <property type="term" value="F:RNA 7-methylguanosine cap binding"/>
    <property type="evidence" value="ECO:0007669"/>
    <property type="project" value="TreeGrafter"/>
</dbReference>
<comment type="caution">
    <text evidence="3">The sequence shown here is derived from an EMBL/GenBank/DDBJ whole genome shotgun (WGS) entry which is preliminary data.</text>
</comment>
<sequence>MSPTTTAIINKDLNQISFSNPIDHHHHHHHHPHHHHPLIDQAHQTNSFNQKSFLPGSLHHHHHLHHQNQHHPPHQHQQQYQPVIQHHPNSNNVKNHQIKTHHRKNSSSNSVNSNIDPKLNLAINSLTSETIFQNHHQKIKHDQANETTSPLSIIAKKLPQLPHSQQEPVRRTLELINTNQSIKSPNHSPLTPPSVPQSLTLPLACSWTLFFSDTSTSKTPIRSHHHSPSYREHTSLLQAAEYQSGMTAVFSGISDVESLCASLASFKMGIAKAIHKKNSSPSNQPISLSNNLRRSIGSGSNLLLDNGTLEETLTIPGGGLGLITMKSHQNLHFFRVEVNPVWEDPWNSKGGRLTIPASIDTLDPTFESILLLIAGGVLESDASQLCSSSKNHKGKEPGGKVVGVVGSRRHKADRIEIWLSGLTIGTGPDEDWIKNIQTVLSRETGIPESRISKYKKHFP</sequence>
<dbReference type="Proteomes" id="UP000765509">
    <property type="component" value="Unassembled WGS sequence"/>
</dbReference>
<feature type="compositionally biased region" description="Basic residues" evidence="2">
    <location>
        <begin position="24"/>
        <end position="36"/>
    </location>
</feature>
<keyword evidence="1" id="KW-0396">Initiation factor</keyword>
<dbReference type="PANTHER" id="PTHR11960:SF71">
    <property type="entry name" value="TRANSLATION INITIATION FACTOR 4E"/>
    <property type="match status" value="1"/>
</dbReference>
<keyword evidence="4" id="KW-1185">Reference proteome</keyword>
<dbReference type="PANTHER" id="PTHR11960">
    <property type="entry name" value="EUKARYOTIC TRANSLATION INITIATION FACTOR 4E RELATED"/>
    <property type="match status" value="1"/>
</dbReference>
<evidence type="ECO:0000313" key="3">
    <source>
        <dbReference type="EMBL" id="MBW0469299.1"/>
    </source>
</evidence>
<reference evidence="3" key="1">
    <citation type="submission" date="2021-03" db="EMBL/GenBank/DDBJ databases">
        <title>Draft genome sequence of rust myrtle Austropuccinia psidii MF-1, a brazilian biotype.</title>
        <authorList>
            <person name="Quecine M.C."/>
            <person name="Pachon D.M.R."/>
            <person name="Bonatelli M.L."/>
            <person name="Correr F.H."/>
            <person name="Franceschini L.M."/>
            <person name="Leite T.F."/>
            <person name="Margarido G.R.A."/>
            <person name="Almeida C.A."/>
            <person name="Ferrarezi J.A."/>
            <person name="Labate C.A."/>
        </authorList>
    </citation>
    <scope>NUCLEOTIDE SEQUENCE</scope>
    <source>
        <strain evidence="3">MF-1</strain>
    </source>
</reference>
<keyword evidence="1" id="KW-0648">Protein biosynthesis</keyword>
<feature type="compositionally biased region" description="Basic residues" evidence="2">
    <location>
        <begin position="96"/>
        <end position="105"/>
    </location>
</feature>
<dbReference type="InterPro" id="IPR023398">
    <property type="entry name" value="TIF_eIF4e-like"/>
</dbReference>
<protein>
    <submittedName>
        <fullName evidence="3">Uncharacterized protein</fullName>
    </submittedName>
</protein>
<keyword evidence="1" id="KW-0694">RNA-binding</keyword>
<dbReference type="SUPFAM" id="SSF55418">
    <property type="entry name" value="eIF4e-like"/>
    <property type="match status" value="1"/>
</dbReference>
<name>A0A9Q3GJF0_9BASI</name>
<proteinExistence type="inferred from homology"/>